<gene>
    <name evidence="7" type="ORF">BD809_102308</name>
</gene>
<keyword evidence="3 7" id="KW-0378">Hydrolase</keyword>
<reference evidence="7 8" key="1">
    <citation type="submission" date="2019-07" db="EMBL/GenBank/DDBJ databases">
        <title>Genomic Encyclopedia of Archaeal and Bacterial Type Strains, Phase II (KMG-II): from individual species to whole genera.</title>
        <authorList>
            <person name="Goeker M."/>
        </authorList>
    </citation>
    <scope>NUCLEOTIDE SEQUENCE [LARGE SCALE GENOMIC DNA]</scope>
    <source>
        <strain evidence="7 8">DSM 17527</strain>
    </source>
</reference>
<dbReference type="GO" id="GO:0008234">
    <property type="term" value="F:cysteine-type peptidase activity"/>
    <property type="evidence" value="ECO:0007669"/>
    <property type="project" value="UniProtKB-KW"/>
</dbReference>
<dbReference type="PANTHER" id="PTHR47053:SF1">
    <property type="entry name" value="MUREIN DD-ENDOPEPTIDASE MEPH-RELATED"/>
    <property type="match status" value="1"/>
</dbReference>
<dbReference type="Proteomes" id="UP000324376">
    <property type="component" value="Unassembled WGS sequence"/>
</dbReference>
<dbReference type="SUPFAM" id="SSF54001">
    <property type="entry name" value="Cysteine proteinases"/>
    <property type="match status" value="1"/>
</dbReference>
<keyword evidence="4" id="KW-0788">Thiol protease</keyword>
<feature type="signal peptide" evidence="5">
    <location>
        <begin position="1"/>
        <end position="25"/>
    </location>
</feature>
<dbReference type="PROSITE" id="PS51935">
    <property type="entry name" value="NLPC_P60"/>
    <property type="match status" value="1"/>
</dbReference>
<keyword evidence="5" id="KW-0732">Signal</keyword>
<evidence type="ECO:0000256" key="3">
    <source>
        <dbReference type="ARBA" id="ARBA00022801"/>
    </source>
</evidence>
<evidence type="ECO:0000313" key="8">
    <source>
        <dbReference type="Proteomes" id="UP000324376"/>
    </source>
</evidence>
<accession>A0A5S5CDL5</accession>
<dbReference type="InterPro" id="IPR038765">
    <property type="entry name" value="Papain-like_cys_pep_sf"/>
</dbReference>
<name>A0A5S5CDL5_9FLAO</name>
<sequence length="171" mass="19000">MFMRYLGPTLILIFLLVSCGPSKKAAVITKPTATKAAIIPSIPKDEMANSIIQYAQTFNGTRYKYGGTTKKGMDCSGLIYTSFKKENIVLPRTSRAMSTQGEWIPLRKAEKGDLVFFKTNKKKNIINHVGLVIETGSTLKFIHASVSKGVVVSSLDERYWNNCFSGVRRVL</sequence>
<evidence type="ECO:0000256" key="2">
    <source>
        <dbReference type="ARBA" id="ARBA00022670"/>
    </source>
</evidence>
<dbReference type="InterPro" id="IPR051202">
    <property type="entry name" value="Peptidase_C40"/>
</dbReference>
<evidence type="ECO:0000259" key="6">
    <source>
        <dbReference type="PROSITE" id="PS51935"/>
    </source>
</evidence>
<evidence type="ECO:0000256" key="5">
    <source>
        <dbReference type="SAM" id="SignalP"/>
    </source>
</evidence>
<feature type="domain" description="NlpC/P60" evidence="6">
    <location>
        <begin position="45"/>
        <end position="171"/>
    </location>
</feature>
<proteinExistence type="inferred from homology"/>
<dbReference type="Pfam" id="PF00877">
    <property type="entry name" value="NLPC_P60"/>
    <property type="match status" value="1"/>
</dbReference>
<keyword evidence="8" id="KW-1185">Reference proteome</keyword>
<dbReference type="PANTHER" id="PTHR47053">
    <property type="entry name" value="MUREIN DD-ENDOPEPTIDASE MEPH-RELATED"/>
    <property type="match status" value="1"/>
</dbReference>
<protein>
    <submittedName>
        <fullName evidence="7">Cell wall-associated NlpC family hydrolase</fullName>
    </submittedName>
</protein>
<organism evidence="7 8">
    <name type="scientific">Aquimarina intermedia</name>
    <dbReference type="NCBI Taxonomy" id="350814"/>
    <lineage>
        <taxon>Bacteria</taxon>
        <taxon>Pseudomonadati</taxon>
        <taxon>Bacteroidota</taxon>
        <taxon>Flavobacteriia</taxon>
        <taxon>Flavobacteriales</taxon>
        <taxon>Flavobacteriaceae</taxon>
        <taxon>Aquimarina</taxon>
    </lineage>
</organism>
<evidence type="ECO:0000313" key="7">
    <source>
        <dbReference type="EMBL" id="TYP76093.1"/>
    </source>
</evidence>
<dbReference type="Gene3D" id="3.90.1720.10">
    <property type="entry name" value="endopeptidase domain like (from Nostoc punctiforme)"/>
    <property type="match status" value="1"/>
</dbReference>
<dbReference type="AlphaFoldDB" id="A0A5S5CDL5"/>
<keyword evidence="2" id="KW-0645">Protease</keyword>
<evidence type="ECO:0000256" key="4">
    <source>
        <dbReference type="ARBA" id="ARBA00022807"/>
    </source>
</evidence>
<dbReference type="PROSITE" id="PS51257">
    <property type="entry name" value="PROKAR_LIPOPROTEIN"/>
    <property type="match status" value="1"/>
</dbReference>
<dbReference type="InterPro" id="IPR000064">
    <property type="entry name" value="NLP_P60_dom"/>
</dbReference>
<comment type="similarity">
    <text evidence="1">Belongs to the peptidase C40 family.</text>
</comment>
<dbReference type="EMBL" id="VNHU01000002">
    <property type="protein sequence ID" value="TYP76093.1"/>
    <property type="molecule type" value="Genomic_DNA"/>
</dbReference>
<evidence type="ECO:0000256" key="1">
    <source>
        <dbReference type="ARBA" id="ARBA00007074"/>
    </source>
</evidence>
<comment type="caution">
    <text evidence="7">The sequence shown here is derived from an EMBL/GenBank/DDBJ whole genome shotgun (WGS) entry which is preliminary data.</text>
</comment>
<dbReference type="GO" id="GO:0006508">
    <property type="term" value="P:proteolysis"/>
    <property type="evidence" value="ECO:0007669"/>
    <property type="project" value="UniProtKB-KW"/>
</dbReference>
<feature type="chain" id="PRO_5024460772" evidence="5">
    <location>
        <begin position="26"/>
        <end position="171"/>
    </location>
</feature>